<dbReference type="AlphaFoldDB" id="A0A7I7RC57"/>
<name>A0A7I7RC57_MYCCF</name>
<dbReference type="EMBL" id="AP022591">
    <property type="protein sequence ID" value="BBY42043.1"/>
    <property type="molecule type" value="Genomic_DNA"/>
</dbReference>
<dbReference type="KEGG" id="mcee:MCEL_03380"/>
<feature type="region of interest" description="Disordered" evidence="1">
    <location>
        <begin position="15"/>
        <end position="45"/>
    </location>
</feature>
<accession>A0A7I7RC57</accession>
<evidence type="ECO:0000313" key="2">
    <source>
        <dbReference type="EMBL" id="BBY42043.1"/>
    </source>
</evidence>
<gene>
    <name evidence="2" type="ORF">MCEL_03380</name>
</gene>
<organism evidence="2 3">
    <name type="scientific">Mycolicibacterium celeriflavum</name>
    <name type="common">Mycobacterium celeriflavum</name>
    <dbReference type="NCBI Taxonomy" id="1249101"/>
    <lineage>
        <taxon>Bacteria</taxon>
        <taxon>Bacillati</taxon>
        <taxon>Actinomycetota</taxon>
        <taxon>Actinomycetes</taxon>
        <taxon>Mycobacteriales</taxon>
        <taxon>Mycobacteriaceae</taxon>
        <taxon>Mycolicibacterium</taxon>
    </lineage>
</organism>
<keyword evidence="3" id="KW-1185">Reference proteome</keyword>
<reference evidence="2 3" key="1">
    <citation type="journal article" date="2019" name="Emerg. Microbes Infect.">
        <title>Comprehensive subspecies identification of 175 nontuberculous mycobacteria species based on 7547 genomic profiles.</title>
        <authorList>
            <person name="Matsumoto Y."/>
            <person name="Kinjo T."/>
            <person name="Motooka D."/>
            <person name="Nabeya D."/>
            <person name="Jung N."/>
            <person name="Uechi K."/>
            <person name="Horii T."/>
            <person name="Iida T."/>
            <person name="Fujita J."/>
            <person name="Nakamura S."/>
        </authorList>
    </citation>
    <scope>NUCLEOTIDE SEQUENCE [LARGE SCALE GENOMIC DNA]</scope>
    <source>
        <strain evidence="2 3">JCM 18439</strain>
    </source>
</reference>
<evidence type="ECO:0000256" key="1">
    <source>
        <dbReference type="SAM" id="MobiDB-lite"/>
    </source>
</evidence>
<dbReference type="Proteomes" id="UP000466431">
    <property type="component" value="Chromosome"/>
</dbReference>
<proteinExistence type="predicted"/>
<sequence length="140" mass="14308">MSGLTLWLLWPDPPAPVMANPPATTTATSPTDSSTGPRARLSGVLPAGYPPGSCKPVRVPDTATAAMACCSNTDPGGPTSATYILARDLNALRAAFNNTVDRSTTVICPPNIQSPVLCPTGVSKTVGGIASAMMRAMPVR</sequence>
<protein>
    <submittedName>
        <fullName evidence="2">Uncharacterized protein</fullName>
    </submittedName>
</protein>
<evidence type="ECO:0000313" key="3">
    <source>
        <dbReference type="Proteomes" id="UP000466431"/>
    </source>
</evidence>
<feature type="compositionally biased region" description="Low complexity" evidence="1">
    <location>
        <begin position="17"/>
        <end position="37"/>
    </location>
</feature>